<dbReference type="SUPFAM" id="SSF89550">
    <property type="entry name" value="PHP domain-like"/>
    <property type="match status" value="1"/>
</dbReference>
<dbReference type="SUPFAM" id="SSF47802">
    <property type="entry name" value="DNA polymerase beta, N-terminal domain-like"/>
    <property type="match status" value="1"/>
</dbReference>
<accession>A0A0G0AZD9</accession>
<evidence type="ECO:0000313" key="5">
    <source>
        <dbReference type="Proteomes" id="UP000034803"/>
    </source>
</evidence>
<keyword evidence="2" id="KW-0548">Nucleotidyltransferase</keyword>
<sequence>MSNLEIAELLRNISACYQLKDPIKYKFQIIAYDRAATAVEHSTSELKDLWDDGKLDDVPGIGPSIASHLDEVFKKGKSKHFEELMKGIPKEAFKLMELPKIGIKTAIKFIDEKNKSEINDLLKMVDISRKNKRHLLPYAQMIASEVTEWILKCSEVERVDSLGSLRRMAATVGDIDISVASKNSSKVIDQFVKFPKVQEIIEKGDHTASILIPGNIQVDLMVIKPSSYGSLLQHFTGSKFHNIALREYAQTLGFSLSEYGVKKVSSKDNKILEFETEEKLYNLLKLDYIEPELRENMGELEASESHSLPKLMELKDIKGDLQIHSNFDIETSHDLGLSSMEDIAIKAIKLNYEYIAFTEHSPSKSNHTEKEVVEILKRKRENVDQLNYSFNNNCNNRNF</sequence>
<dbReference type="Proteomes" id="UP000034803">
    <property type="component" value="Unassembled WGS sequence"/>
</dbReference>
<gene>
    <name evidence="4" type="ORF">UR21_C0004G0051</name>
</gene>
<dbReference type="Gene3D" id="3.20.20.140">
    <property type="entry name" value="Metal-dependent hydrolases"/>
    <property type="match status" value="1"/>
</dbReference>
<dbReference type="InterPro" id="IPR029398">
    <property type="entry name" value="PolB_thumb"/>
</dbReference>
<dbReference type="Gene3D" id="1.10.150.110">
    <property type="entry name" value="DNA polymerase beta, N-terminal domain-like"/>
    <property type="match status" value="1"/>
</dbReference>
<protein>
    <submittedName>
        <fullName evidence="4">PHP domain protein</fullName>
    </submittedName>
</protein>
<comment type="caution">
    <text evidence="4">The sequence shown here is derived from an EMBL/GenBank/DDBJ whole genome shotgun (WGS) entry which is preliminary data.</text>
</comment>
<dbReference type="GO" id="GO:0003677">
    <property type="term" value="F:DNA binding"/>
    <property type="evidence" value="ECO:0007669"/>
    <property type="project" value="InterPro"/>
</dbReference>
<evidence type="ECO:0000259" key="3">
    <source>
        <dbReference type="SMART" id="SM00483"/>
    </source>
</evidence>
<organism evidence="4 5">
    <name type="scientific">Candidatus Woesebacteria bacterium GW2011_GWC2_31_9</name>
    <dbReference type="NCBI Taxonomy" id="1618586"/>
    <lineage>
        <taxon>Bacteria</taxon>
        <taxon>Candidatus Woeseibacteriota</taxon>
    </lineage>
</organism>
<dbReference type="Pfam" id="PF14716">
    <property type="entry name" value="HHH_8"/>
    <property type="match status" value="1"/>
</dbReference>
<reference evidence="4 5" key="1">
    <citation type="journal article" date="2015" name="Nature">
        <title>rRNA introns, odd ribosomes, and small enigmatic genomes across a large radiation of phyla.</title>
        <authorList>
            <person name="Brown C.T."/>
            <person name="Hug L.A."/>
            <person name="Thomas B.C."/>
            <person name="Sharon I."/>
            <person name="Castelle C.J."/>
            <person name="Singh A."/>
            <person name="Wilkins M.J."/>
            <person name="Williams K.H."/>
            <person name="Banfield J.F."/>
        </authorList>
    </citation>
    <scope>NUCLEOTIDE SEQUENCE [LARGE SCALE GENOMIC DNA]</scope>
</reference>
<dbReference type="CDD" id="cd00141">
    <property type="entry name" value="NT_POLXc"/>
    <property type="match status" value="1"/>
</dbReference>
<feature type="domain" description="DNA-directed DNA polymerase X" evidence="3">
    <location>
        <begin position="1"/>
        <end position="295"/>
    </location>
</feature>
<dbReference type="Gene3D" id="3.30.210.10">
    <property type="entry name" value="DNA polymerase, thumb domain"/>
    <property type="match status" value="1"/>
</dbReference>
<dbReference type="SMART" id="SM00483">
    <property type="entry name" value="POLXc"/>
    <property type="match status" value="1"/>
</dbReference>
<dbReference type="Pfam" id="PF14791">
    <property type="entry name" value="DNA_pol_B_thumb"/>
    <property type="match status" value="1"/>
</dbReference>
<evidence type="ECO:0000256" key="1">
    <source>
        <dbReference type="ARBA" id="ARBA00022679"/>
    </source>
</evidence>
<dbReference type="GO" id="GO:0006281">
    <property type="term" value="P:DNA repair"/>
    <property type="evidence" value="ECO:0007669"/>
    <property type="project" value="InterPro"/>
</dbReference>
<proteinExistence type="predicted"/>
<dbReference type="InterPro" id="IPR022312">
    <property type="entry name" value="DNA_pol_X"/>
</dbReference>
<dbReference type="PANTHER" id="PTHR11276:SF28">
    <property type="entry name" value="DNA POLYMERASE LAMBDA"/>
    <property type="match status" value="1"/>
</dbReference>
<evidence type="ECO:0000256" key="2">
    <source>
        <dbReference type="ARBA" id="ARBA00022695"/>
    </source>
</evidence>
<dbReference type="SUPFAM" id="SSF81301">
    <property type="entry name" value="Nucleotidyltransferase"/>
    <property type="match status" value="1"/>
</dbReference>
<evidence type="ECO:0000313" key="4">
    <source>
        <dbReference type="EMBL" id="KKP31915.1"/>
    </source>
</evidence>
<name>A0A0G0AZD9_9BACT</name>
<dbReference type="InterPro" id="IPR010996">
    <property type="entry name" value="HHH_MUS81"/>
</dbReference>
<dbReference type="InterPro" id="IPR016195">
    <property type="entry name" value="Pol/histidinol_Pase-like"/>
</dbReference>
<dbReference type="InterPro" id="IPR037160">
    <property type="entry name" value="DNA_Pol_thumb_sf"/>
</dbReference>
<dbReference type="AlphaFoldDB" id="A0A0G0AZD9"/>
<keyword evidence="1" id="KW-0808">Transferase</keyword>
<dbReference type="Gene3D" id="3.30.460.10">
    <property type="entry name" value="Beta Polymerase, domain 2"/>
    <property type="match status" value="1"/>
</dbReference>
<dbReference type="EMBL" id="LBOI01000004">
    <property type="protein sequence ID" value="KKP31915.1"/>
    <property type="molecule type" value="Genomic_DNA"/>
</dbReference>
<dbReference type="InterPro" id="IPR027421">
    <property type="entry name" value="DNA_pol_lamdba_lyase_dom_sf"/>
</dbReference>
<dbReference type="InterPro" id="IPR043519">
    <property type="entry name" value="NT_sf"/>
</dbReference>
<dbReference type="InterPro" id="IPR002054">
    <property type="entry name" value="DNA-dir_DNA_pol_X"/>
</dbReference>
<dbReference type="PANTHER" id="PTHR11276">
    <property type="entry name" value="DNA POLYMERASE TYPE-X FAMILY MEMBER"/>
    <property type="match status" value="1"/>
</dbReference>
<dbReference type="GO" id="GO:0003887">
    <property type="term" value="F:DNA-directed DNA polymerase activity"/>
    <property type="evidence" value="ECO:0007669"/>
    <property type="project" value="InterPro"/>
</dbReference>